<gene>
    <name evidence="1" type="ORF">IFK94_12030</name>
</gene>
<dbReference type="Proteomes" id="UP000648239">
    <property type="component" value="Unassembled WGS sequence"/>
</dbReference>
<dbReference type="Pfam" id="PF14907">
    <property type="entry name" value="NTP_transf_5"/>
    <property type="match status" value="1"/>
</dbReference>
<comment type="caution">
    <text evidence="1">The sequence shown here is derived from an EMBL/GenBank/DDBJ whole genome shotgun (WGS) entry which is preliminary data.</text>
</comment>
<accession>A0A8J6Y9G0</accession>
<name>A0A8J6Y9G0_9BACT</name>
<dbReference type="EMBL" id="JACXWD010000045">
    <property type="protein sequence ID" value="MBD3868846.1"/>
    <property type="molecule type" value="Genomic_DNA"/>
</dbReference>
<dbReference type="InterPro" id="IPR039498">
    <property type="entry name" value="NTP_transf_5"/>
</dbReference>
<reference evidence="1 2" key="1">
    <citation type="submission" date="2020-08" db="EMBL/GenBank/DDBJ databases">
        <title>Acidobacteriota in marine sediments use diverse sulfur dissimilation pathways.</title>
        <authorList>
            <person name="Wasmund K."/>
        </authorList>
    </citation>
    <scope>NUCLEOTIDE SEQUENCE [LARGE SCALE GENOMIC DNA]</scope>
    <source>
        <strain evidence="1">MAG AM4</strain>
    </source>
</reference>
<evidence type="ECO:0000313" key="2">
    <source>
        <dbReference type="Proteomes" id="UP000648239"/>
    </source>
</evidence>
<organism evidence="1 2">
    <name type="scientific">Candidatus Polarisedimenticola svalbardensis</name>
    <dbReference type="NCBI Taxonomy" id="2886004"/>
    <lineage>
        <taxon>Bacteria</taxon>
        <taxon>Pseudomonadati</taxon>
        <taxon>Acidobacteriota</taxon>
        <taxon>Candidatus Polarisedimenticolia</taxon>
        <taxon>Candidatus Polarisedimenticolales</taxon>
        <taxon>Candidatus Polarisedimenticolaceae</taxon>
        <taxon>Candidatus Polarisedimenticola</taxon>
    </lineage>
</organism>
<dbReference type="Gene3D" id="3.30.460.40">
    <property type="match status" value="1"/>
</dbReference>
<sequence length="403" mass="45095">MLLYLASPYRTAEGIDSRFRLCSDWTSLLAAAARHQTLTLLAMALHGLELLDAIPAPFSDRLRQVRQAAVIADLSKTQNTADLLDRFQRRGIRTMLLKGQGIAERVHLEPSERYSADIDFLVQPGDVEPAGEVLEEAGYRPFHAEVFRNLHFHIPYFSPDQPTRPPVELHWDVAYPDGSIRFNTGAWWEKATTRQLRAGEVLLPPPEEELVYLAFHALNRGIITLRTVSDVARLRALTFESLNWDRIFAYAAETGTIAFFNVVHQLAEEFWPVPHIALPPLSNWQSALKLRIASNLLAPATVLRTGCDVWWPYKRITYWAVLPGNSADRSTLFSLKSRLLHEIHDGEVEAGAAQSYPGFMARILAGLLLCLMPGKLFPSTRDQVLLMARRGGFPAPAGGDGTP</sequence>
<protein>
    <submittedName>
        <fullName evidence="1">Nucleotidyltransferase family protein</fullName>
    </submittedName>
</protein>
<proteinExistence type="predicted"/>
<dbReference type="AlphaFoldDB" id="A0A8J6Y9G0"/>
<evidence type="ECO:0000313" key="1">
    <source>
        <dbReference type="EMBL" id="MBD3868846.1"/>
    </source>
</evidence>